<gene>
    <name evidence="1" type="ORF">AVEN_105695_1</name>
</gene>
<sequence>MEGNNYGHQPRRQHPLKFVMTALPDWLQPSFCPRPSGAASPIYPAHLKRQAQSKPVDVVKRCNALQAMATETAGMRKIVNRLARLSLKAENDSPPQIKDLDSWILSKQTQTRELDL</sequence>
<comment type="caution">
    <text evidence="1">The sequence shown here is derived from an EMBL/GenBank/DDBJ whole genome shotgun (WGS) entry which is preliminary data.</text>
</comment>
<protein>
    <submittedName>
        <fullName evidence="1">Uncharacterized protein</fullName>
    </submittedName>
</protein>
<organism evidence="1 2">
    <name type="scientific">Araneus ventricosus</name>
    <name type="common">Orbweaver spider</name>
    <name type="synonym">Epeira ventricosa</name>
    <dbReference type="NCBI Taxonomy" id="182803"/>
    <lineage>
        <taxon>Eukaryota</taxon>
        <taxon>Metazoa</taxon>
        <taxon>Ecdysozoa</taxon>
        <taxon>Arthropoda</taxon>
        <taxon>Chelicerata</taxon>
        <taxon>Arachnida</taxon>
        <taxon>Araneae</taxon>
        <taxon>Araneomorphae</taxon>
        <taxon>Entelegynae</taxon>
        <taxon>Araneoidea</taxon>
        <taxon>Araneidae</taxon>
        <taxon>Araneus</taxon>
    </lineage>
</organism>
<name>A0A4Y2W859_ARAVE</name>
<dbReference type="EMBL" id="BGPR01056266">
    <property type="protein sequence ID" value="GBO32784.1"/>
    <property type="molecule type" value="Genomic_DNA"/>
</dbReference>
<evidence type="ECO:0000313" key="2">
    <source>
        <dbReference type="Proteomes" id="UP000499080"/>
    </source>
</evidence>
<accession>A0A4Y2W859</accession>
<reference evidence="1 2" key="1">
    <citation type="journal article" date="2019" name="Sci. Rep.">
        <title>Orb-weaving spider Araneus ventricosus genome elucidates the spidroin gene catalogue.</title>
        <authorList>
            <person name="Kono N."/>
            <person name="Nakamura H."/>
            <person name="Ohtoshi R."/>
            <person name="Moran D.A.P."/>
            <person name="Shinohara A."/>
            <person name="Yoshida Y."/>
            <person name="Fujiwara M."/>
            <person name="Mori M."/>
            <person name="Tomita M."/>
            <person name="Arakawa K."/>
        </authorList>
    </citation>
    <scope>NUCLEOTIDE SEQUENCE [LARGE SCALE GENOMIC DNA]</scope>
</reference>
<proteinExistence type="predicted"/>
<evidence type="ECO:0000313" key="1">
    <source>
        <dbReference type="EMBL" id="GBO32784.1"/>
    </source>
</evidence>
<dbReference type="AlphaFoldDB" id="A0A4Y2W859"/>
<keyword evidence="2" id="KW-1185">Reference proteome</keyword>
<dbReference type="Proteomes" id="UP000499080">
    <property type="component" value="Unassembled WGS sequence"/>
</dbReference>